<dbReference type="Proteomes" id="UP000001213">
    <property type="component" value="Chromosome"/>
</dbReference>
<organism evidence="2 3">
    <name type="scientific">Tsukamurella paurometabola (strain ATCC 8368 / DSM 20162 / CCUG 35730 / CIP 100753 / JCM 10117 / KCTC 9821 / NBRC 16120 / NCIMB 702349 / NCTC 13040)</name>
    <name type="common">Corynebacterium paurometabolum</name>
    <dbReference type="NCBI Taxonomy" id="521096"/>
    <lineage>
        <taxon>Bacteria</taxon>
        <taxon>Bacillati</taxon>
        <taxon>Actinomycetota</taxon>
        <taxon>Actinomycetes</taxon>
        <taxon>Mycobacteriales</taxon>
        <taxon>Tsukamurellaceae</taxon>
        <taxon>Tsukamurella</taxon>
    </lineage>
</organism>
<protein>
    <submittedName>
        <fullName evidence="2">Uncharacterized protein</fullName>
    </submittedName>
</protein>
<reference evidence="3" key="1">
    <citation type="submission" date="2010-03" db="EMBL/GenBank/DDBJ databases">
        <title>The complete chromosome of Tsukamurella paurometabola DSM 20162.</title>
        <authorList>
            <consortium name="US DOE Joint Genome Institute (JGI-PGF)"/>
            <person name="Lucas S."/>
            <person name="Copeland A."/>
            <person name="Lapidus A."/>
            <person name="Glavina del Rio T."/>
            <person name="Dalin E."/>
            <person name="Tice H."/>
            <person name="Bruce D."/>
            <person name="Goodwin L."/>
            <person name="Pitluck S."/>
            <person name="Kyrpides N."/>
            <person name="Mavromatis K."/>
            <person name="Ivanova N."/>
            <person name="Mikhailova N."/>
            <person name="Munk A.C."/>
            <person name="Brettin T."/>
            <person name="Detter J.C."/>
            <person name="Tapia R."/>
            <person name="Han C."/>
            <person name="Larimer F."/>
            <person name="Land M."/>
            <person name="Hauser L."/>
            <person name="Markowitz V."/>
            <person name="Cheng J.-F."/>
            <person name="Hugenholtz P."/>
            <person name="Woyke T."/>
            <person name="Wu D."/>
            <person name="Jando M."/>
            <person name="Brambilla E."/>
            <person name="Klenk H.-P."/>
            <person name="Eisen J.A."/>
        </authorList>
    </citation>
    <scope>NUCLEOTIDE SEQUENCE [LARGE SCALE GENOMIC DNA]</scope>
    <source>
        <strain evidence="3">ATCC 8368 / DSM 20162 / CCUG 35730 / CIP 100753 / JCM 10117 / KCTC 9821 / NBRC 16120 / NCIMB 702349 / NCTC 13040</strain>
    </source>
</reference>
<proteinExistence type="predicted"/>
<dbReference type="HOGENOM" id="CLU_737340_0_0_11"/>
<dbReference type="Gene3D" id="3.40.630.30">
    <property type="match status" value="1"/>
</dbReference>
<evidence type="ECO:0000313" key="2">
    <source>
        <dbReference type="EMBL" id="ADG78346.1"/>
    </source>
</evidence>
<reference evidence="2 3" key="2">
    <citation type="journal article" date="2011" name="Stand. Genomic Sci.">
        <title>Complete genome sequence of Tsukamurella paurometabola type strain (no. 33).</title>
        <authorList>
            <person name="Munk A.C."/>
            <person name="Lapidus A."/>
            <person name="Lucas S."/>
            <person name="Nolan M."/>
            <person name="Tice H."/>
            <person name="Cheng J.F."/>
            <person name="Del Rio T.G."/>
            <person name="Goodwin L."/>
            <person name="Pitluck S."/>
            <person name="Liolios K."/>
            <person name="Huntemann M."/>
            <person name="Ivanova N."/>
            <person name="Mavromatis K."/>
            <person name="Mikhailova N."/>
            <person name="Pati A."/>
            <person name="Chen A."/>
            <person name="Palaniappan K."/>
            <person name="Tapia R."/>
            <person name="Han C."/>
            <person name="Land M."/>
            <person name="Hauser L."/>
            <person name="Chang Y.J."/>
            <person name="Jeffries C.D."/>
            <person name="Brettin T."/>
            <person name="Yasawong M."/>
            <person name="Brambilla E.M."/>
            <person name="Rohde M."/>
            <person name="Sikorski J."/>
            <person name="Goker M."/>
            <person name="Detter J.C."/>
            <person name="Woyke T."/>
            <person name="Bristow J."/>
            <person name="Eisen J.A."/>
            <person name="Markowitz V."/>
            <person name="Hugenholtz P."/>
            <person name="Kyrpides N.C."/>
            <person name="Klenk H.P."/>
        </authorList>
    </citation>
    <scope>NUCLEOTIDE SEQUENCE [LARGE SCALE GENOMIC DNA]</scope>
    <source>
        <strain evidence="3">ATCC 8368 / DSM 20162 / CCUG 35730 / CIP 100753 / JCM 10117 / KCTC 9821 / NBRC 16120 / NCIMB 702349 / NCTC 13040</strain>
    </source>
</reference>
<dbReference type="InterPro" id="IPR016181">
    <property type="entry name" value="Acyl_CoA_acyltransferase"/>
</dbReference>
<dbReference type="Pfam" id="PF13420">
    <property type="entry name" value="Acetyltransf_4"/>
    <property type="match status" value="1"/>
</dbReference>
<dbReference type="SUPFAM" id="SSF55729">
    <property type="entry name" value="Acyl-CoA N-acyltransferases (Nat)"/>
    <property type="match status" value="1"/>
</dbReference>
<sequence>MLSPYSGRFRVGDRVVELRAPRLSDAKAWRRTNLEHEDRLRPAFGSPHSDWEAAHSAAEWAHTWLAARSGAGVPLSRVLMVDDGDSDRMVGQQTYAGPDPRTGHAEVSTWIAGLDDSAVIARWMSAMCVLEVLRLNPHLRYITAPLAVTNAPAIALAKASGFTWVQDQRGLREYNGHPIDHTVYALANSLESRSMLAKIVSSFNPEPIRPRRTIAPSPEVLLGLARVGVRRARAGLRPRAVETARLLPTHSAQNGHDIEFTFDPSGYYTVTVDGTQMGQVEVHGDPGTSTTEVIDRLRDEEQPQAAVAALVAACRALADRQDTRRLTLALADRHASATSQLTALGFESEGTALPTRGDEATPRAAWTRYQEQSVGASSGGAHHEDRARPVA</sequence>
<accession>D5UM66</accession>
<dbReference type="RefSeq" id="WP_013126374.1">
    <property type="nucleotide sequence ID" value="NC_014158.1"/>
</dbReference>
<keyword evidence="3" id="KW-1185">Reference proteome</keyword>
<dbReference type="KEGG" id="tpr:Tpau_1728"/>
<dbReference type="AlphaFoldDB" id="D5UM66"/>
<name>D5UM66_TSUPD</name>
<feature type="region of interest" description="Disordered" evidence="1">
    <location>
        <begin position="370"/>
        <end position="391"/>
    </location>
</feature>
<dbReference type="eggNOG" id="COG1670">
    <property type="taxonomic scope" value="Bacteria"/>
</dbReference>
<evidence type="ECO:0000256" key="1">
    <source>
        <dbReference type="SAM" id="MobiDB-lite"/>
    </source>
</evidence>
<dbReference type="STRING" id="521096.Tpau_1728"/>
<gene>
    <name evidence="2" type="ordered locus">Tpau_1728</name>
</gene>
<evidence type="ECO:0000313" key="3">
    <source>
        <dbReference type="Proteomes" id="UP000001213"/>
    </source>
</evidence>
<feature type="compositionally biased region" description="Basic and acidic residues" evidence="1">
    <location>
        <begin position="381"/>
        <end position="391"/>
    </location>
</feature>
<dbReference type="EMBL" id="CP001966">
    <property type="protein sequence ID" value="ADG78346.1"/>
    <property type="molecule type" value="Genomic_DNA"/>
</dbReference>